<evidence type="ECO:0000313" key="4">
    <source>
        <dbReference type="EMBL" id="CAG8472902.1"/>
    </source>
</evidence>
<feature type="compositionally biased region" description="Basic residues" evidence="1">
    <location>
        <begin position="270"/>
        <end position="284"/>
    </location>
</feature>
<dbReference type="PANTHER" id="PTHR15197">
    <property type="entry name" value="COILIN P80"/>
    <property type="match status" value="1"/>
</dbReference>
<dbReference type="InterPro" id="IPR031722">
    <property type="entry name" value="Coilin_N"/>
</dbReference>
<feature type="compositionally biased region" description="Basic and acidic residues" evidence="1">
    <location>
        <begin position="258"/>
        <end position="269"/>
    </location>
</feature>
<protein>
    <submittedName>
        <fullName evidence="4">11761_t:CDS:1</fullName>
    </submittedName>
</protein>
<evidence type="ECO:0000313" key="5">
    <source>
        <dbReference type="Proteomes" id="UP000789405"/>
    </source>
</evidence>
<dbReference type="AlphaFoldDB" id="A0A9N8Z4I3"/>
<proteinExistence type="predicted"/>
<dbReference type="GO" id="GO:0000387">
    <property type="term" value="P:spliceosomal snRNP assembly"/>
    <property type="evidence" value="ECO:0007669"/>
    <property type="project" value="TreeGrafter"/>
</dbReference>
<evidence type="ECO:0000259" key="3">
    <source>
        <dbReference type="Pfam" id="PF23086"/>
    </source>
</evidence>
<dbReference type="OrthoDB" id="74813at2759"/>
<feature type="compositionally biased region" description="Basic and acidic residues" evidence="1">
    <location>
        <begin position="211"/>
        <end position="224"/>
    </location>
</feature>
<feature type="compositionally biased region" description="Acidic residues" evidence="1">
    <location>
        <begin position="176"/>
        <end position="191"/>
    </location>
</feature>
<evidence type="ECO:0000259" key="2">
    <source>
        <dbReference type="Pfam" id="PF15862"/>
    </source>
</evidence>
<dbReference type="EMBL" id="CAJVPY010000439">
    <property type="protein sequence ID" value="CAG8472902.1"/>
    <property type="molecule type" value="Genomic_DNA"/>
</dbReference>
<feature type="compositionally biased region" description="Polar residues" evidence="1">
    <location>
        <begin position="92"/>
        <end position="115"/>
    </location>
</feature>
<accession>A0A9N8Z4I3</accession>
<dbReference type="Pfam" id="PF15862">
    <property type="entry name" value="Coilin_N"/>
    <property type="match status" value="1"/>
</dbReference>
<dbReference type="GO" id="GO:0030619">
    <property type="term" value="F:U1 snRNA binding"/>
    <property type="evidence" value="ECO:0007669"/>
    <property type="project" value="TreeGrafter"/>
</dbReference>
<reference evidence="4" key="1">
    <citation type="submission" date="2021-06" db="EMBL/GenBank/DDBJ databases">
        <authorList>
            <person name="Kallberg Y."/>
            <person name="Tangrot J."/>
            <person name="Rosling A."/>
        </authorList>
    </citation>
    <scope>NUCLEOTIDE SEQUENCE</scope>
    <source>
        <strain evidence="4">MA453B</strain>
    </source>
</reference>
<dbReference type="Proteomes" id="UP000789405">
    <property type="component" value="Unassembled WGS sequence"/>
</dbReference>
<feature type="compositionally biased region" description="Polar residues" evidence="1">
    <location>
        <begin position="225"/>
        <end position="244"/>
    </location>
</feature>
<dbReference type="InterPro" id="IPR024822">
    <property type="entry name" value="Coilin"/>
</dbReference>
<sequence>MRIKLAFEESFGRTRCWYPISEYQKRNSIKDLIKTISNEFKLSYKDGIELELDGFALLPRAEVELTIRDGDMIRVKPYISGSKGSMKRPFKSDSNSMKASSNQHVTRSVTSNHVNRTSEDDTSSSSESDDSSSEKITKKSKTSHENGLVKEQKIRDRIDSSPDEDEDSDSSSNESSDNEDNEKDSFIIDDSDSSKSSVTPGGKAEGGLNDNDDRSDGPDAEKKLSNSVDNSGASPKKTLGQNTNDHSEKRATPLNHSNEQRRELNEKVNKRTKARNRRKRVLKNRSKKFSEVVFSYRENKNSNNNETLISSLVNKNQDNVPRVQEFDEPINTPSESQLKLKDSVSHATRKTLEQMKLKPPLSLSSTSNKRKGYYQGIRNIKPTHVRFEDNDKGDNALKEYSNLNMSPQVLINNDAEVSKTYVDDTNEPMPEDQLPSPRAIITRVDIIRPQNGLNNSQRYSNNLRKKSRKAGINKQKNNAYYLDDTHINDQDGEPMQIDVNTSTTSNKKVVTNNINCGPDYDQMEDYKERPTVNDIIAYKVIELSSTTWTPEFSEYREAKIIDYDPISHQTILKHQNLDQHRKEEISSDQVNSSHNKFQIVDMDDEFTVEGQEPTPELLNINWNDLHSIKRL</sequence>
<gene>
    <name evidence="4" type="ORF">DERYTH_LOCUS1545</name>
</gene>
<dbReference type="Pfam" id="PF23086">
    <property type="entry name" value="Tudor_Coilin"/>
    <property type="match status" value="1"/>
</dbReference>
<comment type="caution">
    <text evidence="4">The sequence shown here is derived from an EMBL/GenBank/DDBJ whole genome shotgun (WGS) entry which is preliminary data.</text>
</comment>
<dbReference type="InterPro" id="IPR056398">
    <property type="entry name" value="Tudor_Coilin"/>
</dbReference>
<feature type="domain" description="Coilin tudor" evidence="3">
    <location>
        <begin position="519"/>
        <end position="592"/>
    </location>
</feature>
<name>A0A9N8Z4I3_9GLOM</name>
<keyword evidence="5" id="KW-1185">Reference proteome</keyword>
<dbReference type="GO" id="GO:0015030">
    <property type="term" value="C:Cajal body"/>
    <property type="evidence" value="ECO:0007669"/>
    <property type="project" value="TreeGrafter"/>
</dbReference>
<dbReference type="PANTHER" id="PTHR15197:SF0">
    <property type="entry name" value="COILIN"/>
    <property type="match status" value="1"/>
</dbReference>
<feature type="region of interest" description="Disordered" evidence="1">
    <location>
        <begin position="77"/>
        <end position="284"/>
    </location>
</feature>
<organism evidence="4 5">
    <name type="scientific">Dentiscutata erythropus</name>
    <dbReference type="NCBI Taxonomy" id="1348616"/>
    <lineage>
        <taxon>Eukaryota</taxon>
        <taxon>Fungi</taxon>
        <taxon>Fungi incertae sedis</taxon>
        <taxon>Mucoromycota</taxon>
        <taxon>Glomeromycotina</taxon>
        <taxon>Glomeromycetes</taxon>
        <taxon>Diversisporales</taxon>
        <taxon>Gigasporaceae</taxon>
        <taxon>Dentiscutata</taxon>
    </lineage>
</organism>
<feature type="domain" description="Coilin N-terminal" evidence="2">
    <location>
        <begin position="1"/>
        <end position="138"/>
    </location>
</feature>
<dbReference type="GO" id="GO:0030620">
    <property type="term" value="F:U2 snRNA binding"/>
    <property type="evidence" value="ECO:0007669"/>
    <property type="project" value="TreeGrafter"/>
</dbReference>
<evidence type="ECO:0000256" key="1">
    <source>
        <dbReference type="SAM" id="MobiDB-lite"/>
    </source>
</evidence>
<feature type="compositionally biased region" description="Basic and acidic residues" evidence="1">
    <location>
        <begin position="132"/>
        <end position="160"/>
    </location>
</feature>